<keyword evidence="4" id="KW-1185">Reference proteome</keyword>
<accession>A0A3N4RWF9</accession>
<reference evidence="3 4" key="1">
    <citation type="submission" date="2018-11" db="EMBL/GenBank/DDBJ databases">
        <title>Sequencing the genomes of 1000 actinobacteria strains.</title>
        <authorList>
            <person name="Klenk H.-P."/>
        </authorList>
    </citation>
    <scope>NUCLEOTIDE SEQUENCE [LARGE SCALE GENOMIC DNA]</scope>
    <source>
        <strain evidence="3 4">DSM 44781</strain>
    </source>
</reference>
<evidence type="ECO:0000313" key="4">
    <source>
        <dbReference type="Proteomes" id="UP000266906"/>
    </source>
</evidence>
<dbReference type="EMBL" id="RKQG01000001">
    <property type="protein sequence ID" value="RPE35391.1"/>
    <property type="molecule type" value="Genomic_DNA"/>
</dbReference>
<feature type="region of interest" description="Disordered" evidence="2">
    <location>
        <begin position="1"/>
        <end position="21"/>
    </location>
</feature>
<evidence type="ECO:0000256" key="1">
    <source>
        <dbReference type="PROSITE-ProRule" id="PRU00339"/>
    </source>
</evidence>
<feature type="region of interest" description="Disordered" evidence="2">
    <location>
        <begin position="707"/>
        <end position="746"/>
    </location>
</feature>
<dbReference type="SMART" id="SM00028">
    <property type="entry name" value="TPR"/>
    <property type="match status" value="3"/>
</dbReference>
<dbReference type="SUPFAM" id="SSF52540">
    <property type="entry name" value="P-loop containing nucleoside triphosphate hydrolases"/>
    <property type="match status" value="1"/>
</dbReference>
<dbReference type="PANTHER" id="PTHR47691">
    <property type="entry name" value="REGULATOR-RELATED"/>
    <property type="match status" value="1"/>
</dbReference>
<name>A0A3N4RWF9_9ACTN</name>
<dbReference type="Proteomes" id="UP000266906">
    <property type="component" value="Unassembled WGS sequence"/>
</dbReference>
<dbReference type="AlphaFoldDB" id="A0A3N4RWF9"/>
<proteinExistence type="predicted"/>
<dbReference type="Gene3D" id="1.25.40.10">
    <property type="entry name" value="Tetratricopeptide repeat domain"/>
    <property type="match status" value="2"/>
</dbReference>
<dbReference type="InterPro" id="IPR019734">
    <property type="entry name" value="TPR_rpt"/>
</dbReference>
<evidence type="ECO:0000313" key="3">
    <source>
        <dbReference type="EMBL" id="RPE35391.1"/>
    </source>
</evidence>
<protein>
    <submittedName>
        <fullName evidence="3">Tetratricopeptide repeat protein</fullName>
    </submittedName>
</protein>
<dbReference type="PRINTS" id="PR00364">
    <property type="entry name" value="DISEASERSIST"/>
</dbReference>
<gene>
    <name evidence="3" type="ORF">EDD38_3740</name>
</gene>
<dbReference type="Pfam" id="PF13181">
    <property type="entry name" value="TPR_8"/>
    <property type="match status" value="1"/>
</dbReference>
<dbReference type="PANTHER" id="PTHR47691:SF3">
    <property type="entry name" value="HTH-TYPE TRANSCRIPTIONAL REGULATOR RV0890C-RELATED"/>
    <property type="match status" value="1"/>
</dbReference>
<sequence>MAHESGVSPNSPAQQGSVRRNSVEGNATINGMALQADRIEGGVHVSVHAPAQLPVPHQLPPAPAHLPGRRSELAALERALGADRPAGSLLVLNGPAGVGKSALAVNWLRAHRDRFPDGAFYADLRGHSYGDPADPIEALGRFLRALGHTAVPAELAEASALWRSATARMRIAVLLDSAVGAAQVRPLLPTAAAAVTLVTSRTRLTGLAMDGAEFLTVGLVGPDAANAILAQQVGAERIAAERSAADQVVTRCAGLPLAICVAGARMAARPQQPLAATAEALRREGDRLTALRLDGEAAVRGVLDASYRALEPAAARLYRLLGLLPVPEFTPEATGAAGELSRDGADCLLDALAGVHLLEERAAGRYRFHDLVRLHARERGTAEEPPEQGGAAVRRVAEHYLAAATAAEALVMPSHRLLPRDYLQPPLHEPEFAEESEALDWFERERDQLAAVLRDGSRNRQYGLVWQLADAMQPMFIRLRPHALQLEAHALGLDAARKSGDRIAEQWMLTSGGQGLRSAGRIRESADWYARALEVSRANGDVLAEAQSWTGLGHAHRILGELDSARAQFEAALHLRESLGYRRGVGLVRVALGEVAVDAADEAGAVRHLSAAVADLTAADDPYEVSRARAVRARAHLLAGRYEEARADLEAARAGFVAAGSAHWQARTDEGLGELALAQGDLAAARELFDTAHRAYQRLAAPDTARLARRLESLPPEASPPEASPPAASQPEASPSDASQPAVEGS</sequence>
<feature type="compositionally biased region" description="Low complexity" evidence="2">
    <location>
        <begin position="725"/>
        <end position="746"/>
    </location>
</feature>
<dbReference type="InterPro" id="IPR027417">
    <property type="entry name" value="P-loop_NTPase"/>
</dbReference>
<comment type="caution">
    <text evidence="3">The sequence shown here is derived from an EMBL/GenBank/DDBJ whole genome shotgun (WGS) entry which is preliminary data.</text>
</comment>
<evidence type="ECO:0000256" key="2">
    <source>
        <dbReference type="SAM" id="MobiDB-lite"/>
    </source>
</evidence>
<keyword evidence="1" id="KW-0802">TPR repeat</keyword>
<dbReference type="SUPFAM" id="SSF48452">
    <property type="entry name" value="TPR-like"/>
    <property type="match status" value="1"/>
</dbReference>
<feature type="repeat" description="TPR" evidence="1">
    <location>
        <begin position="546"/>
        <end position="579"/>
    </location>
</feature>
<dbReference type="GO" id="GO:0043531">
    <property type="term" value="F:ADP binding"/>
    <property type="evidence" value="ECO:0007669"/>
    <property type="project" value="InterPro"/>
</dbReference>
<dbReference type="Gene3D" id="3.40.50.300">
    <property type="entry name" value="P-loop containing nucleotide triphosphate hydrolases"/>
    <property type="match status" value="1"/>
</dbReference>
<dbReference type="InterPro" id="IPR011990">
    <property type="entry name" value="TPR-like_helical_dom_sf"/>
</dbReference>
<feature type="compositionally biased region" description="Polar residues" evidence="2">
    <location>
        <begin position="7"/>
        <end position="21"/>
    </location>
</feature>
<organism evidence="3 4">
    <name type="scientific">Kitasatospora cineracea</name>
    <dbReference type="NCBI Taxonomy" id="88074"/>
    <lineage>
        <taxon>Bacteria</taxon>
        <taxon>Bacillati</taxon>
        <taxon>Actinomycetota</taxon>
        <taxon>Actinomycetes</taxon>
        <taxon>Kitasatosporales</taxon>
        <taxon>Streptomycetaceae</taxon>
        <taxon>Kitasatospora</taxon>
    </lineage>
</organism>
<dbReference type="PROSITE" id="PS50005">
    <property type="entry name" value="TPR"/>
    <property type="match status" value="1"/>
</dbReference>